<evidence type="ECO:0000313" key="1">
    <source>
        <dbReference type="EMBL" id="LAB48263.1"/>
    </source>
</evidence>
<dbReference type="AlphaFoldDB" id="A0A2D4NTN9"/>
<accession>A0A2D4NTN9</accession>
<organism evidence="1">
    <name type="scientific">Micrurus surinamensis</name>
    <name type="common">Surinam coral snake</name>
    <dbReference type="NCBI Taxonomy" id="129470"/>
    <lineage>
        <taxon>Eukaryota</taxon>
        <taxon>Metazoa</taxon>
        <taxon>Chordata</taxon>
        <taxon>Craniata</taxon>
        <taxon>Vertebrata</taxon>
        <taxon>Euteleostomi</taxon>
        <taxon>Lepidosauria</taxon>
        <taxon>Squamata</taxon>
        <taxon>Bifurcata</taxon>
        <taxon>Unidentata</taxon>
        <taxon>Episquamata</taxon>
        <taxon>Toxicofera</taxon>
        <taxon>Serpentes</taxon>
        <taxon>Colubroidea</taxon>
        <taxon>Elapidae</taxon>
        <taxon>Elapinae</taxon>
        <taxon>Micrurus</taxon>
    </lineage>
</organism>
<proteinExistence type="predicted"/>
<name>A0A2D4NTN9_MICSU</name>
<reference evidence="1" key="2">
    <citation type="submission" date="2017-11" db="EMBL/GenBank/DDBJ databases">
        <title>Coralsnake Venomics: Analyses of Venom Gland Transcriptomes and Proteomes of Six Brazilian Taxa.</title>
        <authorList>
            <person name="Aird S.D."/>
            <person name="Jorge da Silva N."/>
            <person name="Qiu L."/>
            <person name="Villar-Briones A."/>
            <person name="Aparecida-Saddi V."/>
            <person name="Campos-Telles M.P."/>
            <person name="Grau M."/>
            <person name="Mikheyev A.S."/>
        </authorList>
    </citation>
    <scope>NUCLEOTIDE SEQUENCE</scope>
    <source>
        <tissue evidence="1">Venom_gland</tissue>
    </source>
</reference>
<protein>
    <submittedName>
        <fullName evidence="1">Uncharacterized protein</fullName>
    </submittedName>
</protein>
<reference evidence="1" key="1">
    <citation type="submission" date="2017-07" db="EMBL/GenBank/DDBJ databases">
        <authorList>
            <person name="Mikheyev A."/>
            <person name="Grau M."/>
        </authorList>
    </citation>
    <scope>NUCLEOTIDE SEQUENCE</scope>
    <source>
        <tissue evidence="1">Venom_gland</tissue>
    </source>
</reference>
<sequence>MDEEVYNMYCFVIQDKSPFIESKLKVLHNITTHLTHITESNAFGICEVVIIGIVSCICVKSLTLCELCNRCCKSKKAVQSSNTFRKQEIMMMLSELDSQM</sequence>
<dbReference type="EMBL" id="IACN01014580">
    <property type="protein sequence ID" value="LAB48263.1"/>
    <property type="molecule type" value="Transcribed_RNA"/>
</dbReference>